<proteinExistence type="predicted"/>
<evidence type="ECO:0000256" key="3">
    <source>
        <dbReference type="ARBA" id="ARBA00022692"/>
    </source>
</evidence>
<keyword evidence="3 12" id="KW-0812">Transmembrane</keyword>
<evidence type="ECO:0000313" key="16">
    <source>
        <dbReference type="Proteomes" id="UP000710432"/>
    </source>
</evidence>
<dbReference type="PANTHER" id="PTHR12080:SF46">
    <property type="entry name" value="SLAM FAMILY MEMBER 7"/>
    <property type="match status" value="1"/>
</dbReference>
<comment type="subcellular location">
    <subcellularLocation>
        <location evidence="1">Membrane</location>
        <topology evidence="1">Single-pass type I membrane protein</topology>
    </subcellularLocation>
</comment>
<keyword evidence="4 13" id="KW-0732">Signal</keyword>
<evidence type="ECO:0000256" key="13">
    <source>
        <dbReference type="SAM" id="SignalP"/>
    </source>
</evidence>
<organism evidence="15 16">
    <name type="scientific">Microtus ochrogaster</name>
    <name type="common">Prairie vole</name>
    <dbReference type="NCBI Taxonomy" id="79684"/>
    <lineage>
        <taxon>Eukaryota</taxon>
        <taxon>Metazoa</taxon>
        <taxon>Chordata</taxon>
        <taxon>Craniata</taxon>
        <taxon>Vertebrata</taxon>
        <taxon>Euteleostomi</taxon>
        <taxon>Mammalia</taxon>
        <taxon>Eutheria</taxon>
        <taxon>Euarchontoglires</taxon>
        <taxon>Glires</taxon>
        <taxon>Rodentia</taxon>
        <taxon>Myomorpha</taxon>
        <taxon>Muroidea</taxon>
        <taxon>Cricetidae</taxon>
        <taxon>Arvicolinae</taxon>
        <taxon>Microtus</taxon>
    </lineage>
</organism>
<evidence type="ECO:0000256" key="2">
    <source>
        <dbReference type="ARBA" id="ARBA00022588"/>
    </source>
</evidence>
<evidence type="ECO:0000256" key="11">
    <source>
        <dbReference type="ARBA" id="ARBA00023319"/>
    </source>
</evidence>
<dbReference type="InterPro" id="IPR015631">
    <property type="entry name" value="CD2/SLAM_rcpt"/>
</dbReference>
<comment type="caution">
    <text evidence="15">The sequence shown here is derived from an EMBL/GenBank/DDBJ whole genome shotgun (WGS) entry which is preliminary data.</text>
</comment>
<dbReference type="PANTHER" id="PTHR12080">
    <property type="entry name" value="SIGNALING LYMPHOCYTIC ACTIVATION MOLECULE"/>
    <property type="match status" value="1"/>
</dbReference>
<dbReference type="GO" id="GO:0042110">
    <property type="term" value="P:T cell activation"/>
    <property type="evidence" value="ECO:0007669"/>
    <property type="project" value="TreeGrafter"/>
</dbReference>
<dbReference type="FunFam" id="2.60.40.10:FF:000470">
    <property type="entry name" value="SLAM family member 7"/>
    <property type="match status" value="1"/>
</dbReference>
<dbReference type="Gene3D" id="2.60.40.10">
    <property type="entry name" value="Immunoglobulins"/>
    <property type="match status" value="2"/>
</dbReference>
<dbReference type="EMBL" id="JAATJU010027040">
    <property type="protein sequence ID" value="KAH0500887.1"/>
    <property type="molecule type" value="Genomic_DNA"/>
</dbReference>
<evidence type="ECO:0000256" key="6">
    <source>
        <dbReference type="ARBA" id="ARBA00022989"/>
    </source>
</evidence>
<dbReference type="AlphaFoldDB" id="A0A8J6KR69"/>
<dbReference type="InterPro" id="IPR036179">
    <property type="entry name" value="Ig-like_dom_sf"/>
</dbReference>
<evidence type="ECO:0000256" key="10">
    <source>
        <dbReference type="ARBA" id="ARBA00023180"/>
    </source>
</evidence>
<protein>
    <submittedName>
        <fullName evidence="15">SLAM family member 7</fullName>
    </submittedName>
</protein>
<feature type="domain" description="Ig-like" evidence="14">
    <location>
        <begin position="130"/>
        <end position="207"/>
    </location>
</feature>
<dbReference type="InterPro" id="IPR007110">
    <property type="entry name" value="Ig-like_dom"/>
</dbReference>
<gene>
    <name evidence="15" type="ORF">LTLLF_199545</name>
</gene>
<sequence>MAGFCTFIIFTSVLCQIPVTAKTSGTLKEMVGALGGSVTFSLNFTGKQVDTIVWTFKTLSFAIIVKDKVIVTQNHNKERIVFPDGSYSMTLSQLKKNDSGVYRAEIYSTFLESPFTQEYVLYVYEYLSRPKVTLNGQDNINGTCTTNLTCSTDKGGENVTYSWKAIGHEVNESHDGAFLPISWRLGEKDKTLICMARNPISQSSSIPTHVQDLCGDAAKDLNSSSIILYILPVLIALGLLLVIIPVAMHTEKGKVSKEHMENVDIHQKKPNFCPHLEENPEYDTIPYMNVPSALEHVVLQGSNDLVGEKADFGERVGVTANRRHDHNEIPEQEKMRTGREANEVTVPIEATIPFPLPHLDAVRDNSS</sequence>
<dbReference type="Proteomes" id="UP000710432">
    <property type="component" value="Unassembled WGS sequence"/>
</dbReference>
<accession>A0A8J6KR69</accession>
<feature type="chain" id="PRO_5035180501" evidence="13">
    <location>
        <begin position="22"/>
        <end position="367"/>
    </location>
</feature>
<keyword evidence="5" id="KW-0391">Immunity</keyword>
<dbReference type="GO" id="GO:0045087">
    <property type="term" value="P:innate immune response"/>
    <property type="evidence" value="ECO:0007669"/>
    <property type="project" value="UniProtKB-KW"/>
</dbReference>
<evidence type="ECO:0000256" key="4">
    <source>
        <dbReference type="ARBA" id="ARBA00022729"/>
    </source>
</evidence>
<dbReference type="SMART" id="SM00409">
    <property type="entry name" value="IG"/>
    <property type="match status" value="1"/>
</dbReference>
<dbReference type="SUPFAM" id="SSF48726">
    <property type="entry name" value="Immunoglobulin"/>
    <property type="match status" value="2"/>
</dbReference>
<keyword evidence="11" id="KW-0393">Immunoglobulin domain</keyword>
<keyword evidence="2" id="KW-0399">Innate immunity</keyword>
<evidence type="ECO:0000256" key="8">
    <source>
        <dbReference type="ARBA" id="ARBA00023136"/>
    </source>
</evidence>
<dbReference type="InterPro" id="IPR003599">
    <property type="entry name" value="Ig_sub"/>
</dbReference>
<evidence type="ECO:0000259" key="14">
    <source>
        <dbReference type="PROSITE" id="PS50835"/>
    </source>
</evidence>
<dbReference type="PROSITE" id="PS50835">
    <property type="entry name" value="IG_LIKE"/>
    <property type="match status" value="1"/>
</dbReference>
<evidence type="ECO:0000256" key="5">
    <source>
        <dbReference type="ARBA" id="ARBA00022859"/>
    </source>
</evidence>
<keyword evidence="8 12" id="KW-0472">Membrane</keyword>
<keyword evidence="7" id="KW-1064">Adaptive immunity</keyword>
<dbReference type="GO" id="GO:0002250">
    <property type="term" value="P:adaptive immune response"/>
    <property type="evidence" value="ECO:0007669"/>
    <property type="project" value="UniProtKB-KW"/>
</dbReference>
<evidence type="ECO:0000256" key="9">
    <source>
        <dbReference type="ARBA" id="ARBA00023157"/>
    </source>
</evidence>
<keyword evidence="10" id="KW-0325">Glycoprotein</keyword>
<feature type="signal peptide" evidence="13">
    <location>
        <begin position="1"/>
        <end position="21"/>
    </location>
</feature>
<name>A0A8J6KR69_MICOH</name>
<keyword evidence="9" id="KW-1015">Disulfide bond</keyword>
<evidence type="ECO:0000313" key="15">
    <source>
        <dbReference type="EMBL" id="KAH0500887.1"/>
    </source>
</evidence>
<evidence type="ECO:0000256" key="7">
    <source>
        <dbReference type="ARBA" id="ARBA00023130"/>
    </source>
</evidence>
<feature type="transmembrane region" description="Helical" evidence="12">
    <location>
        <begin position="226"/>
        <end position="247"/>
    </location>
</feature>
<keyword evidence="6 12" id="KW-1133">Transmembrane helix</keyword>
<dbReference type="InterPro" id="IPR013783">
    <property type="entry name" value="Ig-like_fold"/>
</dbReference>
<reference evidence="15" key="1">
    <citation type="submission" date="2020-03" db="EMBL/GenBank/DDBJ databases">
        <title>Studies in the Genomics of Life Span.</title>
        <authorList>
            <person name="Glass D."/>
        </authorList>
    </citation>
    <scope>NUCLEOTIDE SEQUENCE</scope>
    <source>
        <strain evidence="15">LTLLF</strain>
        <tissue evidence="15">Muscle</tissue>
    </source>
</reference>
<evidence type="ECO:0000256" key="12">
    <source>
        <dbReference type="SAM" id="Phobius"/>
    </source>
</evidence>
<dbReference type="GO" id="GO:0009897">
    <property type="term" value="C:external side of plasma membrane"/>
    <property type="evidence" value="ECO:0007669"/>
    <property type="project" value="TreeGrafter"/>
</dbReference>
<evidence type="ECO:0000256" key="1">
    <source>
        <dbReference type="ARBA" id="ARBA00004479"/>
    </source>
</evidence>
<dbReference type="FunFam" id="2.60.40.10:FF:000820">
    <property type="entry name" value="SLAM family member 7"/>
    <property type="match status" value="1"/>
</dbReference>